<protein>
    <recommendedName>
        <fullName evidence="3">protein-L-isoaspartate(D-aspartate) O-methyltransferase</fullName>
        <ecNumber evidence="3">2.1.1.77</ecNumber>
    </recommendedName>
</protein>
<comment type="similarity">
    <text evidence="2">Belongs to the methyltransferase superfamily. L-isoaspartyl/D-aspartyl protein methyltransferase family.</text>
</comment>
<dbReference type="GO" id="GO:0005737">
    <property type="term" value="C:cytoplasm"/>
    <property type="evidence" value="ECO:0007669"/>
    <property type="project" value="UniProtKB-SubCell"/>
</dbReference>
<dbReference type="SUPFAM" id="SSF53335">
    <property type="entry name" value="S-adenosyl-L-methionine-dependent methyltransferases"/>
    <property type="match status" value="1"/>
</dbReference>
<feature type="non-terminal residue" evidence="8">
    <location>
        <position position="1"/>
    </location>
</feature>
<dbReference type="InterPro" id="IPR029063">
    <property type="entry name" value="SAM-dependent_MTases_sf"/>
</dbReference>
<evidence type="ECO:0000256" key="4">
    <source>
        <dbReference type="ARBA" id="ARBA00022490"/>
    </source>
</evidence>
<organism evidence="8">
    <name type="scientific">marine metagenome</name>
    <dbReference type="NCBI Taxonomy" id="408172"/>
    <lineage>
        <taxon>unclassified sequences</taxon>
        <taxon>metagenomes</taxon>
        <taxon>ecological metagenomes</taxon>
    </lineage>
</organism>
<evidence type="ECO:0000313" key="8">
    <source>
        <dbReference type="EMBL" id="SVB71139.1"/>
    </source>
</evidence>
<keyword evidence="6" id="KW-0808">Transferase</keyword>
<dbReference type="PANTHER" id="PTHR11579">
    <property type="entry name" value="PROTEIN-L-ISOASPARTATE O-METHYLTRANSFERASE"/>
    <property type="match status" value="1"/>
</dbReference>
<name>A0A382G8A9_9ZZZZ</name>
<evidence type="ECO:0000256" key="3">
    <source>
        <dbReference type="ARBA" id="ARBA00011890"/>
    </source>
</evidence>
<accession>A0A382G8A9</accession>
<evidence type="ECO:0000256" key="7">
    <source>
        <dbReference type="ARBA" id="ARBA00022691"/>
    </source>
</evidence>
<keyword evidence="4" id="KW-0963">Cytoplasm</keyword>
<evidence type="ECO:0000256" key="6">
    <source>
        <dbReference type="ARBA" id="ARBA00022679"/>
    </source>
</evidence>
<dbReference type="Pfam" id="PF01135">
    <property type="entry name" value="PCMT"/>
    <property type="match status" value="1"/>
</dbReference>
<dbReference type="AlphaFoldDB" id="A0A382G8A9"/>
<dbReference type="EMBL" id="UINC01053974">
    <property type="protein sequence ID" value="SVB71139.1"/>
    <property type="molecule type" value="Genomic_DNA"/>
</dbReference>
<evidence type="ECO:0000256" key="1">
    <source>
        <dbReference type="ARBA" id="ARBA00004496"/>
    </source>
</evidence>
<evidence type="ECO:0000256" key="5">
    <source>
        <dbReference type="ARBA" id="ARBA00022603"/>
    </source>
</evidence>
<comment type="subcellular location">
    <subcellularLocation>
        <location evidence="1">Cytoplasm</location>
    </subcellularLocation>
</comment>
<dbReference type="GO" id="GO:0004719">
    <property type="term" value="F:protein-L-isoaspartate (D-aspartate) O-methyltransferase activity"/>
    <property type="evidence" value="ECO:0007669"/>
    <property type="project" value="UniProtKB-EC"/>
</dbReference>
<reference evidence="8" key="1">
    <citation type="submission" date="2018-05" db="EMBL/GenBank/DDBJ databases">
        <authorList>
            <person name="Lanie J.A."/>
            <person name="Ng W.-L."/>
            <person name="Kazmierczak K.M."/>
            <person name="Andrzejewski T.M."/>
            <person name="Davidsen T.M."/>
            <person name="Wayne K.J."/>
            <person name="Tettelin H."/>
            <person name="Glass J.I."/>
            <person name="Rusch D."/>
            <person name="Podicherti R."/>
            <person name="Tsui H.-C.T."/>
            <person name="Winkler M.E."/>
        </authorList>
    </citation>
    <scope>NUCLEOTIDE SEQUENCE</scope>
</reference>
<dbReference type="GO" id="GO:0032259">
    <property type="term" value="P:methylation"/>
    <property type="evidence" value="ECO:0007669"/>
    <property type="project" value="UniProtKB-KW"/>
</dbReference>
<evidence type="ECO:0000256" key="2">
    <source>
        <dbReference type="ARBA" id="ARBA00005369"/>
    </source>
</evidence>
<sequence length="120" mass="13640">VNSNNVTPFVYEQRRKRRIRKQIQKRGICDQVVLNAMLNVPRHLFMRADMTSSSYHDQAAPIDCQQTISQPYIVALMTELLELESQSNVLEIGTGSGYQTAVLAEIVDKVYTVEIIQKLA</sequence>
<gene>
    <name evidence="8" type="ORF">METZ01_LOCUS223993</name>
</gene>
<keyword evidence="5" id="KW-0489">Methyltransferase</keyword>
<dbReference type="PANTHER" id="PTHR11579:SF0">
    <property type="entry name" value="PROTEIN-L-ISOASPARTATE(D-ASPARTATE) O-METHYLTRANSFERASE"/>
    <property type="match status" value="1"/>
</dbReference>
<feature type="non-terminal residue" evidence="8">
    <location>
        <position position="120"/>
    </location>
</feature>
<dbReference type="InterPro" id="IPR000682">
    <property type="entry name" value="PCMT"/>
</dbReference>
<dbReference type="EC" id="2.1.1.77" evidence="3"/>
<keyword evidence="7" id="KW-0949">S-adenosyl-L-methionine</keyword>
<proteinExistence type="inferred from homology"/>
<dbReference type="Gene3D" id="3.40.50.150">
    <property type="entry name" value="Vaccinia Virus protein VP39"/>
    <property type="match status" value="1"/>
</dbReference>